<keyword evidence="2" id="KW-1185">Reference proteome</keyword>
<name>A0ABV0NET7_9TELE</name>
<dbReference type="Proteomes" id="UP001476798">
    <property type="component" value="Unassembled WGS sequence"/>
</dbReference>
<sequence>MELIKSVNLLNRSVSTVYSRSIMEGFSLRGGSSYTISELEFMAVKSLMTESLSLPDRCSFVADAHLSYRCLLTVFFMSGMAV</sequence>
<protein>
    <submittedName>
        <fullName evidence="1">Uncharacterized protein</fullName>
    </submittedName>
</protein>
<accession>A0ABV0NET7</accession>
<evidence type="ECO:0000313" key="2">
    <source>
        <dbReference type="Proteomes" id="UP001476798"/>
    </source>
</evidence>
<comment type="caution">
    <text evidence="1">The sequence shown here is derived from an EMBL/GenBank/DDBJ whole genome shotgun (WGS) entry which is preliminary data.</text>
</comment>
<proteinExistence type="predicted"/>
<evidence type="ECO:0000313" key="1">
    <source>
        <dbReference type="EMBL" id="MEQ2169881.1"/>
    </source>
</evidence>
<organism evidence="1 2">
    <name type="scientific">Goodea atripinnis</name>
    <dbReference type="NCBI Taxonomy" id="208336"/>
    <lineage>
        <taxon>Eukaryota</taxon>
        <taxon>Metazoa</taxon>
        <taxon>Chordata</taxon>
        <taxon>Craniata</taxon>
        <taxon>Vertebrata</taxon>
        <taxon>Euteleostomi</taxon>
        <taxon>Actinopterygii</taxon>
        <taxon>Neopterygii</taxon>
        <taxon>Teleostei</taxon>
        <taxon>Neoteleostei</taxon>
        <taxon>Acanthomorphata</taxon>
        <taxon>Ovalentaria</taxon>
        <taxon>Atherinomorphae</taxon>
        <taxon>Cyprinodontiformes</taxon>
        <taxon>Goodeidae</taxon>
        <taxon>Goodea</taxon>
    </lineage>
</organism>
<reference evidence="1 2" key="1">
    <citation type="submission" date="2021-06" db="EMBL/GenBank/DDBJ databases">
        <authorList>
            <person name="Palmer J.M."/>
        </authorList>
    </citation>
    <scope>NUCLEOTIDE SEQUENCE [LARGE SCALE GENOMIC DNA]</scope>
    <source>
        <strain evidence="1 2">GA_2019</strain>
        <tissue evidence="1">Muscle</tissue>
    </source>
</reference>
<dbReference type="EMBL" id="JAHRIO010034400">
    <property type="protein sequence ID" value="MEQ2169881.1"/>
    <property type="molecule type" value="Genomic_DNA"/>
</dbReference>
<gene>
    <name evidence="1" type="ORF">GOODEAATRI_029574</name>
</gene>